<feature type="region of interest" description="Disordered" evidence="1">
    <location>
        <begin position="88"/>
        <end position="149"/>
    </location>
</feature>
<organism evidence="2">
    <name type="scientific">uncultured Rubrobacteraceae bacterium</name>
    <dbReference type="NCBI Taxonomy" id="349277"/>
    <lineage>
        <taxon>Bacteria</taxon>
        <taxon>Bacillati</taxon>
        <taxon>Actinomycetota</taxon>
        <taxon>Rubrobacteria</taxon>
        <taxon>Rubrobacterales</taxon>
        <taxon>Rubrobacteraceae</taxon>
        <taxon>environmental samples</taxon>
    </lineage>
</organism>
<feature type="region of interest" description="Disordered" evidence="1">
    <location>
        <begin position="24"/>
        <end position="75"/>
    </location>
</feature>
<name>A0A6J4RZD9_9ACTN</name>
<proteinExistence type="predicted"/>
<dbReference type="AlphaFoldDB" id="A0A6J4RZD9"/>
<protein>
    <submittedName>
        <fullName evidence="2">Predicted cobalt transporter CbtA</fullName>
    </submittedName>
</protein>
<sequence>DPNPPPMGAPRGPRRRPARRALRLRLRGADPRPCHRDGGQRRPQPRRGAGGRLPPRRGGGLRAWRAEGRAVPGDRALRHRYGGALRPRLGALRGAPGGRGLGPEHQAGGRGLRGGGPRAVPEVPPEPARRRYGPGDPYRPHPLVPRDGRPLPARRLLRVAALPGARGALDARAPPRDRLVSRRLVGVAHVPAARLRGGHGRGCPGGSRVGLQALFPGYAGRALGGGRVRLRAALGEGSCTRREGDGALRARGDHGV</sequence>
<evidence type="ECO:0000256" key="1">
    <source>
        <dbReference type="SAM" id="MobiDB-lite"/>
    </source>
</evidence>
<feature type="non-terminal residue" evidence="2">
    <location>
        <position position="1"/>
    </location>
</feature>
<dbReference type="EMBL" id="CADCVI010000183">
    <property type="protein sequence ID" value="CAA9481202.1"/>
    <property type="molecule type" value="Genomic_DNA"/>
</dbReference>
<evidence type="ECO:0000313" key="2">
    <source>
        <dbReference type="EMBL" id="CAA9481202.1"/>
    </source>
</evidence>
<feature type="compositionally biased region" description="Basic and acidic residues" evidence="1">
    <location>
        <begin position="27"/>
        <end position="40"/>
    </location>
</feature>
<feature type="compositionally biased region" description="Gly residues" evidence="1">
    <location>
        <begin position="108"/>
        <end position="117"/>
    </location>
</feature>
<feature type="non-terminal residue" evidence="2">
    <location>
        <position position="256"/>
    </location>
</feature>
<accession>A0A6J4RZD9</accession>
<reference evidence="2" key="1">
    <citation type="submission" date="2020-02" db="EMBL/GenBank/DDBJ databases">
        <authorList>
            <person name="Meier V. D."/>
        </authorList>
    </citation>
    <scope>NUCLEOTIDE SEQUENCE</scope>
    <source>
        <strain evidence="2">AVDCRST_MAG25</strain>
    </source>
</reference>
<gene>
    <name evidence="2" type="ORF">AVDCRST_MAG25-2779</name>
</gene>